<dbReference type="Proteomes" id="UP001320460">
    <property type="component" value="Chromosome"/>
</dbReference>
<dbReference type="PANTHER" id="PTHR23073">
    <property type="entry name" value="26S PROTEASOME REGULATORY SUBUNIT"/>
    <property type="match status" value="1"/>
</dbReference>
<keyword evidence="2" id="KW-0547">Nucleotide-binding</keyword>
<feature type="domain" description="AAA+ ATPase" evidence="4">
    <location>
        <begin position="246"/>
        <end position="378"/>
    </location>
</feature>
<name>A0ABM7VVA2_9ENTR</name>
<evidence type="ECO:0000313" key="6">
    <source>
        <dbReference type="Proteomes" id="UP001320460"/>
    </source>
</evidence>
<dbReference type="EMBL" id="AP025334">
    <property type="protein sequence ID" value="BDD51124.1"/>
    <property type="molecule type" value="Genomic_DNA"/>
</dbReference>
<gene>
    <name evidence="5" type="ORF">PDTA9734_26110</name>
</gene>
<dbReference type="Gene3D" id="3.40.50.300">
    <property type="entry name" value="P-loop containing nucleotide triphosphate hydrolases"/>
    <property type="match status" value="1"/>
</dbReference>
<dbReference type="InterPro" id="IPR003593">
    <property type="entry name" value="AAA+_ATPase"/>
</dbReference>
<dbReference type="Pfam" id="PF00004">
    <property type="entry name" value="AAA"/>
    <property type="match status" value="1"/>
</dbReference>
<proteinExistence type="inferred from homology"/>
<sequence length="471" mass="53604">MTSTRHRVIAPEHNIAALYRETGWLAQVIEQVIRCYLRQPGHENHWLEIAPPALERHSSVYADLVLHWELNVFERLALALTLAPAIRPDALDRLFGLNQHTDRGFSEFGGVTDKAFSGFVPTGQTLNFLLAGNDPAWRLETMHILSPRHRFMAEQVTTLMPADPALPAWAGVYRLNEPWLAFLITGQHPRPEMSMDFPAHPLETPLQWNELVLDDRVMAKVDEIRAWLTYGDTLMQDWQLDRKVKPGYRALFYGPPGTGKTLTAALLAKVSEREVYRVDLAMVVSKYIGETEKNLSRVFDAASYKDWILFFDEADALFGKRTATQSSNDRHANQLTGYLLQRIEDFPGTVILATNLKANMDEAFTRRFQNMVEFTLPGPDERLLLWQQAFEDVCELGDDIDLVQIADDFELSGGQIINVLRQCALQAISHDQRVVYRDELIGGIRQEFHKENKTMRFSSSGASPFSPPQEP</sequence>
<evidence type="ECO:0000313" key="5">
    <source>
        <dbReference type="EMBL" id="BDD51124.1"/>
    </source>
</evidence>
<dbReference type="InterPro" id="IPR050221">
    <property type="entry name" value="26S_Proteasome_ATPase"/>
</dbReference>
<organism evidence="5 6">
    <name type="scientific">Phytobacter diazotrophicus</name>
    <dbReference type="NCBI Taxonomy" id="395631"/>
    <lineage>
        <taxon>Bacteria</taxon>
        <taxon>Pseudomonadati</taxon>
        <taxon>Pseudomonadota</taxon>
        <taxon>Gammaproteobacteria</taxon>
        <taxon>Enterobacterales</taxon>
        <taxon>Enterobacteriaceae</taxon>
        <taxon>Phytobacter</taxon>
    </lineage>
</organism>
<dbReference type="SMART" id="SM00382">
    <property type="entry name" value="AAA"/>
    <property type="match status" value="1"/>
</dbReference>
<accession>A0ABM7VVA2</accession>
<dbReference type="SUPFAM" id="SSF52540">
    <property type="entry name" value="P-loop containing nucleoside triphosphate hydrolases"/>
    <property type="match status" value="1"/>
</dbReference>
<dbReference type="CDD" id="cd19481">
    <property type="entry name" value="RecA-like_protease"/>
    <property type="match status" value="1"/>
</dbReference>
<protein>
    <recommendedName>
        <fullName evidence="4">AAA+ ATPase domain-containing protein</fullName>
    </recommendedName>
</protein>
<dbReference type="InterPro" id="IPR027417">
    <property type="entry name" value="P-loop_NTPase"/>
</dbReference>
<evidence type="ECO:0000259" key="4">
    <source>
        <dbReference type="SMART" id="SM00382"/>
    </source>
</evidence>
<evidence type="ECO:0000256" key="2">
    <source>
        <dbReference type="ARBA" id="ARBA00022741"/>
    </source>
</evidence>
<keyword evidence="6" id="KW-1185">Reference proteome</keyword>
<evidence type="ECO:0000256" key="3">
    <source>
        <dbReference type="ARBA" id="ARBA00022840"/>
    </source>
</evidence>
<comment type="similarity">
    <text evidence="1">Belongs to the AAA ATPase family.</text>
</comment>
<evidence type="ECO:0000256" key="1">
    <source>
        <dbReference type="ARBA" id="ARBA00006914"/>
    </source>
</evidence>
<dbReference type="RefSeq" id="WP_079497390.1">
    <property type="nucleotide sequence ID" value="NZ_AP025334.1"/>
</dbReference>
<dbReference type="InterPro" id="IPR003959">
    <property type="entry name" value="ATPase_AAA_core"/>
</dbReference>
<reference evidence="5 6" key="1">
    <citation type="submission" date="2021-12" db="EMBL/GenBank/DDBJ databases">
        <title>Complete genome sequence of Phytobacter diazotrophicus TA9734.</title>
        <authorList>
            <person name="Kubota H."/>
            <person name="Nakayama Y."/>
            <person name="Ariyoshi T."/>
        </authorList>
    </citation>
    <scope>NUCLEOTIDE SEQUENCE [LARGE SCALE GENOMIC DNA]</scope>
    <source>
        <strain evidence="5 6">TA9734</strain>
    </source>
</reference>
<keyword evidence="3" id="KW-0067">ATP-binding</keyword>